<gene>
    <name evidence="2" type="ORF">SteCoe_3661</name>
</gene>
<dbReference type="OrthoDB" id="439917at2759"/>
<evidence type="ECO:0000313" key="2">
    <source>
        <dbReference type="EMBL" id="OMJ93414.1"/>
    </source>
</evidence>
<reference evidence="2 3" key="1">
    <citation type="submission" date="2016-11" db="EMBL/GenBank/DDBJ databases">
        <title>The macronuclear genome of Stentor coeruleus: a giant cell with tiny introns.</title>
        <authorList>
            <person name="Slabodnick M."/>
            <person name="Ruby J.G."/>
            <person name="Reiff S.B."/>
            <person name="Swart E.C."/>
            <person name="Gosai S."/>
            <person name="Prabakaran S."/>
            <person name="Witkowska E."/>
            <person name="Larue G.E."/>
            <person name="Fisher S."/>
            <person name="Freeman R.M."/>
            <person name="Gunawardena J."/>
            <person name="Chu W."/>
            <person name="Stover N.A."/>
            <person name="Gregory B.D."/>
            <person name="Nowacki M."/>
            <person name="Derisi J."/>
            <person name="Roy S.W."/>
            <person name="Marshall W.F."/>
            <person name="Sood P."/>
        </authorList>
    </citation>
    <scope>NUCLEOTIDE SEQUENCE [LARGE SCALE GENOMIC DNA]</scope>
    <source>
        <strain evidence="2">WM001</strain>
    </source>
</reference>
<accession>A0A1R2CWM7</accession>
<protein>
    <submittedName>
        <fullName evidence="2">Uncharacterized protein</fullName>
    </submittedName>
</protein>
<comment type="caution">
    <text evidence="2">The sequence shown here is derived from an EMBL/GenBank/DDBJ whole genome shotgun (WGS) entry which is preliminary data.</text>
</comment>
<dbReference type="AlphaFoldDB" id="A0A1R2CWM7"/>
<keyword evidence="1" id="KW-0732">Signal</keyword>
<keyword evidence="3" id="KW-1185">Reference proteome</keyword>
<feature type="chain" id="PRO_5012548644" evidence="1">
    <location>
        <begin position="19"/>
        <end position="363"/>
    </location>
</feature>
<dbReference type="GO" id="GO:0005576">
    <property type="term" value="C:extracellular region"/>
    <property type="evidence" value="ECO:0007669"/>
    <property type="project" value="InterPro"/>
</dbReference>
<evidence type="ECO:0000313" key="3">
    <source>
        <dbReference type="Proteomes" id="UP000187209"/>
    </source>
</evidence>
<name>A0A1R2CWM7_9CILI</name>
<dbReference type="Proteomes" id="UP000187209">
    <property type="component" value="Unassembled WGS sequence"/>
</dbReference>
<dbReference type="EMBL" id="MPUH01000043">
    <property type="protein sequence ID" value="OMJ93414.1"/>
    <property type="molecule type" value="Genomic_DNA"/>
</dbReference>
<feature type="signal peptide" evidence="1">
    <location>
        <begin position="1"/>
        <end position="18"/>
    </location>
</feature>
<proteinExistence type="predicted"/>
<evidence type="ECO:0000256" key="1">
    <source>
        <dbReference type="SAM" id="SignalP"/>
    </source>
</evidence>
<sequence length="363" mass="38829">MSGEKIMLILAVAFLASGQSIICPKFQCGPTLPNANQCIYYDSTNKATYISSCSKGTYCPATAQANSTCTTPTPTPANRAYPGEKCSSSSNCITGSCVKNYCAGISVSLPCSLNISSNALCDSGLYCDLTLSNPVCTPLKANLTACTTSYQCLYGSGCYNSTYCLSYGSIPNYNTIAGSECTSSTGYSPYCQSGQCYNFGNGTSICVEPFKSPYPTSPFQCYETSACVSNINTKIGVAMQGTCTCAKNAQGSAYCKEFVGDPIFSKAIQLWEAWENSGYPQKCNIDAAYTPGCLLSYYKSSLAYEVLFYNYKASNYPLYVNADDCTLNVYFNDYLLYASQQGSSSSSGNFLVAVASVIALSWF</sequence>
<dbReference type="GO" id="GO:0030178">
    <property type="term" value="P:negative regulation of Wnt signaling pathway"/>
    <property type="evidence" value="ECO:0007669"/>
    <property type="project" value="InterPro"/>
</dbReference>
<organism evidence="2 3">
    <name type="scientific">Stentor coeruleus</name>
    <dbReference type="NCBI Taxonomy" id="5963"/>
    <lineage>
        <taxon>Eukaryota</taxon>
        <taxon>Sar</taxon>
        <taxon>Alveolata</taxon>
        <taxon>Ciliophora</taxon>
        <taxon>Postciliodesmatophora</taxon>
        <taxon>Heterotrichea</taxon>
        <taxon>Heterotrichida</taxon>
        <taxon>Stentoridae</taxon>
        <taxon>Stentor</taxon>
    </lineage>
</organism>